<accession>A0A4Q2DTI3</accession>
<dbReference type="Pfam" id="PF00561">
    <property type="entry name" value="Abhydrolase_1"/>
    <property type="match status" value="1"/>
</dbReference>
<keyword evidence="1" id="KW-0378">Hydrolase</keyword>
<protein>
    <recommendedName>
        <fullName evidence="3">AB hydrolase-1 domain-containing protein</fullName>
    </recommendedName>
</protein>
<dbReference type="InterPro" id="IPR000639">
    <property type="entry name" value="Epox_hydrolase-like"/>
</dbReference>
<evidence type="ECO:0000256" key="1">
    <source>
        <dbReference type="ARBA" id="ARBA00022801"/>
    </source>
</evidence>
<dbReference type="Proteomes" id="UP000290288">
    <property type="component" value="Unassembled WGS sequence"/>
</dbReference>
<name>A0A4Q2DTI3_9AGAR</name>
<evidence type="ECO:0000256" key="2">
    <source>
        <dbReference type="ARBA" id="ARBA00038334"/>
    </source>
</evidence>
<comment type="caution">
    <text evidence="4">The sequence shown here is derived from an EMBL/GenBank/DDBJ whole genome shotgun (WGS) entry which is preliminary data.</text>
</comment>
<dbReference type="Gene3D" id="3.40.50.1820">
    <property type="entry name" value="alpha/beta hydrolase"/>
    <property type="match status" value="1"/>
</dbReference>
<dbReference type="AlphaFoldDB" id="A0A4Q2DTI3"/>
<comment type="similarity">
    <text evidence="2">Belongs to the AB hydrolase superfamily. Epoxide hydrolase family.</text>
</comment>
<dbReference type="EMBL" id="SDEE01000081">
    <property type="protein sequence ID" value="RXW22185.1"/>
    <property type="molecule type" value="Genomic_DNA"/>
</dbReference>
<sequence length="334" mass="37407">MSSLESLLASFKDFKVSRGYNYRYYFSAPEPGKLSLLLVHGFPSLAIDWHHQINYFKAKGYGLVVPDQLGYGGTDKPVDHKEYHHGLLAKDLVEIVDHEKLTDVIAIGHDWGSKTTSVLGNLFADRFLGFGFFAAGYVPPRATMTFEQLQTEITQALGYNVYGYWEFLSAPDAVELVTKNVDSFLDLIYAKDPSLWKTHCCPTGALRTWVENNSRTPRGVTEELQRIYDAEFSKGGWTGPLNYYKAQIEPDGELEDAKKIPFANYKIHKPVFLGCTSKDEICLPAFQKPITAQFCPQTTVHDFDTGHWVLNEAADEVNEALDKWIAGISASGSA</sequence>
<dbReference type="InterPro" id="IPR000073">
    <property type="entry name" value="AB_hydrolase_1"/>
</dbReference>
<gene>
    <name evidence="4" type="ORF">EST38_g3680</name>
</gene>
<proteinExistence type="inferred from homology"/>
<organism evidence="4 5">
    <name type="scientific">Candolleomyces aberdarensis</name>
    <dbReference type="NCBI Taxonomy" id="2316362"/>
    <lineage>
        <taxon>Eukaryota</taxon>
        <taxon>Fungi</taxon>
        <taxon>Dikarya</taxon>
        <taxon>Basidiomycota</taxon>
        <taxon>Agaricomycotina</taxon>
        <taxon>Agaricomycetes</taxon>
        <taxon>Agaricomycetidae</taxon>
        <taxon>Agaricales</taxon>
        <taxon>Agaricineae</taxon>
        <taxon>Psathyrellaceae</taxon>
        <taxon>Candolleomyces</taxon>
    </lineage>
</organism>
<keyword evidence="5" id="KW-1185">Reference proteome</keyword>
<evidence type="ECO:0000259" key="3">
    <source>
        <dbReference type="Pfam" id="PF00561"/>
    </source>
</evidence>
<evidence type="ECO:0000313" key="4">
    <source>
        <dbReference type="EMBL" id="RXW22185.1"/>
    </source>
</evidence>
<dbReference type="PRINTS" id="PR00412">
    <property type="entry name" value="EPOXHYDRLASE"/>
</dbReference>
<dbReference type="GO" id="GO:0016787">
    <property type="term" value="F:hydrolase activity"/>
    <property type="evidence" value="ECO:0007669"/>
    <property type="project" value="UniProtKB-KW"/>
</dbReference>
<evidence type="ECO:0000313" key="5">
    <source>
        <dbReference type="Proteomes" id="UP000290288"/>
    </source>
</evidence>
<dbReference type="InterPro" id="IPR029058">
    <property type="entry name" value="AB_hydrolase_fold"/>
</dbReference>
<dbReference type="STRING" id="2316362.A0A4Q2DTI3"/>
<reference evidence="4 5" key="1">
    <citation type="submission" date="2019-01" db="EMBL/GenBank/DDBJ databases">
        <title>Draft genome sequence of Psathyrella aberdarensis IHI B618.</title>
        <authorList>
            <person name="Buettner E."/>
            <person name="Kellner H."/>
        </authorList>
    </citation>
    <scope>NUCLEOTIDE SEQUENCE [LARGE SCALE GENOMIC DNA]</scope>
    <source>
        <strain evidence="4 5">IHI B618</strain>
    </source>
</reference>
<feature type="domain" description="AB hydrolase-1" evidence="3">
    <location>
        <begin position="36"/>
        <end position="310"/>
    </location>
</feature>
<dbReference type="PANTHER" id="PTHR43329">
    <property type="entry name" value="EPOXIDE HYDROLASE"/>
    <property type="match status" value="1"/>
</dbReference>
<dbReference type="OrthoDB" id="408373at2759"/>
<dbReference type="SUPFAM" id="SSF53474">
    <property type="entry name" value="alpha/beta-Hydrolases"/>
    <property type="match status" value="1"/>
</dbReference>